<name>X1NWA8_9ZZZZ</name>
<evidence type="ECO:0000313" key="1">
    <source>
        <dbReference type="EMBL" id="GAI47898.1"/>
    </source>
</evidence>
<accession>X1NWA8</accession>
<dbReference type="AlphaFoldDB" id="X1NWA8"/>
<proteinExistence type="predicted"/>
<protein>
    <submittedName>
        <fullName evidence="1">Uncharacterized protein</fullName>
    </submittedName>
</protein>
<gene>
    <name evidence="1" type="ORF">S06H3_59230</name>
</gene>
<organism evidence="1">
    <name type="scientific">marine sediment metagenome</name>
    <dbReference type="NCBI Taxonomy" id="412755"/>
    <lineage>
        <taxon>unclassified sequences</taxon>
        <taxon>metagenomes</taxon>
        <taxon>ecological metagenomes</taxon>
    </lineage>
</organism>
<sequence>FLLPLGKVAVVPVPITPEKAVARPAKPTVEDIALQGLVTAVDLKNSMVSISIGTADGVKEGMKFHVIRGDEFICDILIIDIDAEEAVGILDLVQKQPKVGDNVSTNL</sequence>
<feature type="non-terminal residue" evidence="1">
    <location>
        <position position="1"/>
    </location>
</feature>
<reference evidence="1" key="1">
    <citation type="journal article" date="2014" name="Front. Microbiol.">
        <title>High frequency of phylogenetically diverse reductive dehalogenase-homologous genes in deep subseafloor sedimentary metagenomes.</title>
        <authorList>
            <person name="Kawai M."/>
            <person name="Futagami T."/>
            <person name="Toyoda A."/>
            <person name="Takaki Y."/>
            <person name="Nishi S."/>
            <person name="Hori S."/>
            <person name="Arai W."/>
            <person name="Tsubouchi T."/>
            <person name="Morono Y."/>
            <person name="Uchiyama I."/>
            <person name="Ito T."/>
            <person name="Fujiyama A."/>
            <person name="Inagaki F."/>
            <person name="Takami H."/>
        </authorList>
    </citation>
    <scope>NUCLEOTIDE SEQUENCE</scope>
    <source>
        <strain evidence="1">Expedition CK06-06</strain>
    </source>
</reference>
<dbReference type="EMBL" id="BARV01038450">
    <property type="protein sequence ID" value="GAI47898.1"/>
    <property type="molecule type" value="Genomic_DNA"/>
</dbReference>
<comment type="caution">
    <text evidence="1">The sequence shown here is derived from an EMBL/GenBank/DDBJ whole genome shotgun (WGS) entry which is preliminary data.</text>
</comment>